<evidence type="ECO:0000256" key="1">
    <source>
        <dbReference type="ARBA" id="ARBA00022679"/>
    </source>
</evidence>
<dbReference type="InterPro" id="IPR043502">
    <property type="entry name" value="DNA/RNA_pol_sf"/>
</dbReference>
<reference evidence="8 9" key="1">
    <citation type="journal article" date="2022" name="G3 (Bethesda)">
        <title>Whole-genome sequence and methylome profiling of the almond [Prunus dulcis (Mill.) D.A. Webb] cultivar 'Nonpareil'.</title>
        <authorList>
            <person name="D'Amico-Willman K.M."/>
            <person name="Ouma W.Z."/>
            <person name="Meulia T."/>
            <person name="Sideli G.M."/>
            <person name="Gradziel T.M."/>
            <person name="Fresnedo-Ramirez J."/>
        </authorList>
    </citation>
    <scope>NUCLEOTIDE SEQUENCE [LARGE SCALE GENOMIC DNA]</scope>
    <source>
        <strain evidence="8">Clone GOH B32 T37-40</strain>
    </source>
</reference>
<comment type="caution">
    <text evidence="8">The sequence shown here is derived from an EMBL/GenBank/DDBJ whole genome shotgun (WGS) entry which is preliminary data.</text>
</comment>
<dbReference type="GO" id="GO:0004519">
    <property type="term" value="F:endonuclease activity"/>
    <property type="evidence" value="ECO:0007669"/>
    <property type="project" value="UniProtKB-KW"/>
</dbReference>
<dbReference type="Pfam" id="PF17917">
    <property type="entry name" value="RT_RNaseH"/>
    <property type="match status" value="1"/>
</dbReference>
<organism evidence="8 9">
    <name type="scientific">Prunus dulcis</name>
    <name type="common">Almond</name>
    <name type="synonym">Amygdalus dulcis</name>
    <dbReference type="NCBI Taxonomy" id="3755"/>
    <lineage>
        <taxon>Eukaryota</taxon>
        <taxon>Viridiplantae</taxon>
        <taxon>Streptophyta</taxon>
        <taxon>Embryophyta</taxon>
        <taxon>Tracheophyta</taxon>
        <taxon>Spermatophyta</taxon>
        <taxon>Magnoliopsida</taxon>
        <taxon>eudicotyledons</taxon>
        <taxon>Gunneridae</taxon>
        <taxon>Pentapetalae</taxon>
        <taxon>rosids</taxon>
        <taxon>fabids</taxon>
        <taxon>Rosales</taxon>
        <taxon>Rosaceae</taxon>
        <taxon>Amygdaloideae</taxon>
        <taxon>Amygdaleae</taxon>
        <taxon>Prunus</taxon>
    </lineage>
</organism>
<protein>
    <recommendedName>
        <fullName evidence="7">Reverse transcriptase RNase H-like domain-containing protein</fullName>
    </recommendedName>
</protein>
<evidence type="ECO:0000256" key="5">
    <source>
        <dbReference type="ARBA" id="ARBA00022801"/>
    </source>
</evidence>
<evidence type="ECO:0000313" key="9">
    <source>
        <dbReference type="Proteomes" id="UP001054821"/>
    </source>
</evidence>
<name>A0AAD4ZNR7_PRUDU</name>
<keyword evidence="4" id="KW-0255">Endonuclease</keyword>
<keyword evidence="5" id="KW-0378">Hydrolase</keyword>
<accession>A0AAD4ZNR7</accession>
<proteinExistence type="predicted"/>
<evidence type="ECO:0000256" key="6">
    <source>
        <dbReference type="ARBA" id="ARBA00022918"/>
    </source>
</evidence>
<evidence type="ECO:0000256" key="4">
    <source>
        <dbReference type="ARBA" id="ARBA00022759"/>
    </source>
</evidence>
<evidence type="ECO:0000256" key="3">
    <source>
        <dbReference type="ARBA" id="ARBA00022722"/>
    </source>
</evidence>
<dbReference type="PANTHER" id="PTHR45835:SF99">
    <property type="entry name" value="CHROMO DOMAIN-CONTAINING PROTEIN-RELATED"/>
    <property type="match status" value="1"/>
</dbReference>
<dbReference type="InterPro" id="IPR041373">
    <property type="entry name" value="RT_RNaseH"/>
</dbReference>
<evidence type="ECO:0000259" key="7">
    <source>
        <dbReference type="Pfam" id="PF17917"/>
    </source>
</evidence>
<feature type="domain" description="Reverse transcriptase RNase H-like" evidence="7">
    <location>
        <begin position="5"/>
        <end position="34"/>
    </location>
</feature>
<evidence type="ECO:0000256" key="2">
    <source>
        <dbReference type="ARBA" id="ARBA00022695"/>
    </source>
</evidence>
<dbReference type="AlphaFoldDB" id="A0AAD4ZNR7"/>
<dbReference type="GO" id="GO:0003964">
    <property type="term" value="F:RNA-directed DNA polymerase activity"/>
    <property type="evidence" value="ECO:0007669"/>
    <property type="project" value="UniProtKB-KW"/>
</dbReference>
<evidence type="ECO:0000313" key="8">
    <source>
        <dbReference type="EMBL" id="KAI5351414.1"/>
    </source>
</evidence>
<keyword evidence="9" id="KW-1185">Reference proteome</keyword>
<gene>
    <name evidence="8" type="ORF">L3X38_004305</name>
</gene>
<keyword evidence="1" id="KW-0808">Transferase</keyword>
<dbReference type="Proteomes" id="UP001054821">
    <property type="component" value="Chromosome 1"/>
</dbReference>
<dbReference type="GO" id="GO:0016787">
    <property type="term" value="F:hydrolase activity"/>
    <property type="evidence" value="ECO:0007669"/>
    <property type="project" value="UniProtKB-KW"/>
</dbReference>
<dbReference type="PANTHER" id="PTHR45835">
    <property type="entry name" value="YALI0A06105P"/>
    <property type="match status" value="1"/>
</dbReference>
<keyword evidence="2" id="KW-0548">Nucleotidyltransferase</keyword>
<keyword evidence="3" id="KW-0540">Nuclease</keyword>
<dbReference type="EMBL" id="JAJFAZ020000001">
    <property type="protein sequence ID" value="KAI5351414.1"/>
    <property type="molecule type" value="Genomic_DNA"/>
</dbReference>
<dbReference type="SUPFAM" id="SSF56672">
    <property type="entry name" value="DNA/RNA polymerases"/>
    <property type="match status" value="1"/>
</dbReference>
<keyword evidence="6" id="KW-0695">RNA-directed DNA polymerase</keyword>
<sequence>MSDFFTDHKSLKYLFTQKELNLRQMRWLELIKDYDCIIEHHPGRANVVAGSIVLCTKIRGQEWDQNGLVIKAEWQKPSGLLQPLPIPEWEYKHITMDFVFKLPRTLNKHDGIWVIVD</sequence>